<accession>A0A8H8RYI9</accession>
<dbReference type="GO" id="GO:0004174">
    <property type="term" value="F:electron-transferring-flavoprotein dehydrogenase activity"/>
    <property type="evidence" value="ECO:0007669"/>
    <property type="project" value="TreeGrafter"/>
</dbReference>
<evidence type="ECO:0000313" key="3">
    <source>
        <dbReference type="Proteomes" id="UP000443090"/>
    </source>
</evidence>
<evidence type="ECO:0000259" key="1">
    <source>
        <dbReference type="Pfam" id="PF07992"/>
    </source>
</evidence>
<dbReference type="InterPro" id="IPR036188">
    <property type="entry name" value="FAD/NAD-bd_sf"/>
</dbReference>
<sequence length="355" mass="38939">MANDQLRVFIKYFPVFLKYGLSLLFQRVQALIHRYTWKPLPSSQNVVVVGGSFAGITLARRLAESLPSGYKVVLIEKNSHFNYTFDFPRYSVLPKREQRAFIPYTGIMANAPKGIFEQLQDMAINVLEGDVVELASGRKIPFAYLAIATGVTQSPPTKLWAREKAEACAELRALQAKILDARRIAVVGAGAVGVQMAGDIKSFYPEKSNMGIGIVLGERPELPRTAGWEGGELTFKGDREEQFDLIISCTGQTPNSSLLEQSFPTAISSKTKSILVKPTLQLHSVAESNAQHHNMFSLGDVAETGGPKMARAGMVQADIVQRNILALINGRRLKAYKPMSIEGSLKLSPGKVSSR</sequence>
<comment type="caution">
    <text evidence="2">The sequence shown here is derived from an EMBL/GenBank/DDBJ whole genome shotgun (WGS) entry which is preliminary data.</text>
</comment>
<dbReference type="PANTHER" id="PTHR43735">
    <property type="entry name" value="APOPTOSIS-INDUCING FACTOR 1"/>
    <property type="match status" value="1"/>
</dbReference>
<dbReference type="OrthoDB" id="202203at2759"/>
<dbReference type="PRINTS" id="PR00368">
    <property type="entry name" value="FADPNR"/>
</dbReference>
<evidence type="ECO:0000313" key="2">
    <source>
        <dbReference type="EMBL" id="TVY44383.1"/>
    </source>
</evidence>
<dbReference type="AlphaFoldDB" id="A0A8H8RYI9"/>
<dbReference type="InterPro" id="IPR023753">
    <property type="entry name" value="FAD/NAD-binding_dom"/>
</dbReference>
<proteinExistence type="predicted"/>
<dbReference type="SUPFAM" id="SSF51905">
    <property type="entry name" value="FAD/NAD(P)-binding domain"/>
    <property type="match status" value="1"/>
</dbReference>
<dbReference type="Gene3D" id="3.50.50.100">
    <property type="match status" value="2"/>
</dbReference>
<dbReference type="Pfam" id="PF07992">
    <property type="entry name" value="Pyr_redox_2"/>
    <property type="match status" value="1"/>
</dbReference>
<reference evidence="2 3" key="1">
    <citation type="submission" date="2018-05" db="EMBL/GenBank/DDBJ databases">
        <title>Genome sequencing and assembly of the regulated plant pathogen Lachnellula willkommii and related sister species for the development of diagnostic species identification markers.</title>
        <authorList>
            <person name="Giroux E."/>
            <person name="Bilodeau G."/>
        </authorList>
    </citation>
    <scope>NUCLEOTIDE SEQUENCE [LARGE SCALE GENOMIC DNA]</scope>
    <source>
        <strain evidence="2 3">CBS 160.35</strain>
    </source>
</reference>
<name>A0A8H8RYI9_9HELO</name>
<organism evidence="2 3">
    <name type="scientific">Lachnellula occidentalis</name>
    <dbReference type="NCBI Taxonomy" id="215460"/>
    <lineage>
        <taxon>Eukaryota</taxon>
        <taxon>Fungi</taxon>
        <taxon>Dikarya</taxon>
        <taxon>Ascomycota</taxon>
        <taxon>Pezizomycotina</taxon>
        <taxon>Leotiomycetes</taxon>
        <taxon>Helotiales</taxon>
        <taxon>Lachnaceae</taxon>
        <taxon>Lachnellula</taxon>
    </lineage>
</organism>
<protein>
    <submittedName>
        <fullName evidence="2">Fe-regulated protein</fullName>
    </submittedName>
</protein>
<dbReference type="GO" id="GO:0005737">
    <property type="term" value="C:cytoplasm"/>
    <property type="evidence" value="ECO:0007669"/>
    <property type="project" value="TreeGrafter"/>
</dbReference>
<gene>
    <name evidence="2" type="primary">fer8</name>
    <name evidence="2" type="ORF">LOCC1_G003490</name>
</gene>
<dbReference type="Proteomes" id="UP000443090">
    <property type="component" value="Unassembled WGS sequence"/>
</dbReference>
<dbReference type="GO" id="GO:0050660">
    <property type="term" value="F:flavin adenine dinucleotide binding"/>
    <property type="evidence" value="ECO:0007669"/>
    <property type="project" value="TreeGrafter"/>
</dbReference>
<dbReference type="EMBL" id="QGMI01000236">
    <property type="protein sequence ID" value="TVY44383.1"/>
    <property type="molecule type" value="Genomic_DNA"/>
</dbReference>
<keyword evidence="3" id="KW-1185">Reference proteome</keyword>
<feature type="domain" description="FAD/NAD(P)-binding" evidence="1">
    <location>
        <begin position="45"/>
        <end position="202"/>
    </location>
</feature>
<dbReference type="PANTHER" id="PTHR43735:SF5">
    <property type="entry name" value="FAD_NAD(P)-BINDING DOMAIN-CONTAINING PROTEIN"/>
    <property type="match status" value="1"/>
</dbReference>